<evidence type="ECO:0000259" key="1">
    <source>
        <dbReference type="PROSITE" id="PS50144"/>
    </source>
</evidence>
<dbReference type="OrthoDB" id="1093087at2759"/>
<dbReference type="Gene3D" id="2.60.210.10">
    <property type="entry name" value="Apoptosis, Tumor Necrosis Factor Receptor Associated Protein 2, Chain A"/>
    <property type="match status" value="1"/>
</dbReference>
<protein>
    <recommendedName>
        <fullName evidence="1">MATH domain-containing protein</fullName>
    </recommendedName>
</protein>
<dbReference type="InterPro" id="IPR002083">
    <property type="entry name" value="MATH/TRAF_dom"/>
</dbReference>
<keyword evidence="4" id="KW-1185">Reference proteome</keyword>
<dbReference type="EMBL" id="CM000881">
    <property type="protein sequence ID" value="KQK07017.1"/>
    <property type="molecule type" value="Genomic_DNA"/>
</dbReference>
<dbReference type="CDD" id="cd00121">
    <property type="entry name" value="MATH"/>
    <property type="match status" value="1"/>
</dbReference>
<dbReference type="InterPro" id="IPR008974">
    <property type="entry name" value="TRAF-like"/>
</dbReference>
<dbReference type="STRING" id="15368.A0A0Q3K836"/>
<dbReference type="EnsemblPlants" id="KQK07017">
    <property type="protein sequence ID" value="KQK07017"/>
    <property type="gene ID" value="BRADI_2g32062v3"/>
</dbReference>
<dbReference type="AlphaFoldDB" id="A0A0Q3K836"/>
<dbReference type="PANTHER" id="PTHR46162">
    <property type="entry name" value="TRAF-LIKE FAMILY PROTEIN"/>
    <property type="match status" value="1"/>
</dbReference>
<dbReference type="PROSITE" id="PS50144">
    <property type="entry name" value="MATH"/>
    <property type="match status" value="1"/>
</dbReference>
<dbReference type="Pfam" id="PF22486">
    <property type="entry name" value="MATH_2"/>
    <property type="match status" value="1"/>
</dbReference>
<sequence length="249" mass="28087">MGNICTTPSARMSMQFVQVWSISSRITHSSHNFQNRHTYSKKESLTAIKQLLNSPDFLADDCCVLGVEILKVNVFPPEKKPAVVQKKGTTVQNLFIQKNGFITKICTLTIRNYFEVNLVHFGRSPTFEIDRHKWYIGIYPHGDQYSSNCLSLYLCMEASNDHPNESGKLVEMTLSILDQKYGVHFTKKTPVVLVFVGPCRWGWSNFIPLATLKDPSKGYLLGSSCIVKAEFTIIGSSSNDSYRSDGLMK</sequence>
<reference evidence="2 3" key="1">
    <citation type="journal article" date="2010" name="Nature">
        <title>Genome sequencing and analysis of the model grass Brachypodium distachyon.</title>
        <authorList>
            <consortium name="International Brachypodium Initiative"/>
        </authorList>
    </citation>
    <scope>NUCLEOTIDE SEQUENCE [LARGE SCALE GENOMIC DNA]</scope>
    <source>
        <strain evidence="2 3">Bd21</strain>
    </source>
</reference>
<accession>A0A0Q3K836</accession>
<dbReference type="Gramene" id="KQK07017">
    <property type="protein sequence ID" value="KQK07017"/>
    <property type="gene ID" value="BRADI_2g32062v3"/>
</dbReference>
<organism evidence="2">
    <name type="scientific">Brachypodium distachyon</name>
    <name type="common">Purple false brome</name>
    <name type="synonym">Trachynia distachya</name>
    <dbReference type="NCBI Taxonomy" id="15368"/>
    <lineage>
        <taxon>Eukaryota</taxon>
        <taxon>Viridiplantae</taxon>
        <taxon>Streptophyta</taxon>
        <taxon>Embryophyta</taxon>
        <taxon>Tracheophyta</taxon>
        <taxon>Spermatophyta</taxon>
        <taxon>Magnoliopsida</taxon>
        <taxon>Liliopsida</taxon>
        <taxon>Poales</taxon>
        <taxon>Poaceae</taxon>
        <taxon>BOP clade</taxon>
        <taxon>Pooideae</taxon>
        <taxon>Stipodae</taxon>
        <taxon>Brachypodieae</taxon>
        <taxon>Brachypodium</taxon>
    </lineage>
</organism>
<gene>
    <name evidence="2" type="ORF">BRADI_2g32062v3</name>
</gene>
<dbReference type="InParanoid" id="A0A0Q3K836"/>
<proteinExistence type="predicted"/>
<evidence type="ECO:0000313" key="4">
    <source>
        <dbReference type="Proteomes" id="UP000008810"/>
    </source>
</evidence>
<dbReference type="PANTHER" id="PTHR46162:SF2">
    <property type="entry name" value="ANKYRIN REPEAT-CONTAINING PROTEIN-RELATED"/>
    <property type="match status" value="1"/>
</dbReference>
<evidence type="ECO:0000313" key="2">
    <source>
        <dbReference type="EMBL" id="KQK07017.1"/>
    </source>
</evidence>
<feature type="domain" description="MATH" evidence="1">
    <location>
        <begin position="103"/>
        <end position="231"/>
    </location>
</feature>
<dbReference type="Proteomes" id="UP000008810">
    <property type="component" value="Chromosome 2"/>
</dbReference>
<reference evidence="3" key="3">
    <citation type="submission" date="2018-08" db="UniProtKB">
        <authorList>
            <consortium name="EnsemblPlants"/>
        </authorList>
    </citation>
    <scope>IDENTIFICATION</scope>
    <source>
        <strain evidence="3">cv. Bd21</strain>
    </source>
</reference>
<reference evidence="2" key="2">
    <citation type="submission" date="2017-06" db="EMBL/GenBank/DDBJ databases">
        <title>WGS assembly of Brachypodium distachyon.</title>
        <authorList>
            <consortium name="The International Brachypodium Initiative"/>
            <person name="Lucas S."/>
            <person name="Harmon-Smith M."/>
            <person name="Lail K."/>
            <person name="Tice H."/>
            <person name="Grimwood J."/>
            <person name="Bruce D."/>
            <person name="Barry K."/>
            <person name="Shu S."/>
            <person name="Lindquist E."/>
            <person name="Wang M."/>
            <person name="Pitluck S."/>
            <person name="Vogel J.P."/>
            <person name="Garvin D.F."/>
            <person name="Mockler T.C."/>
            <person name="Schmutz J."/>
            <person name="Rokhsar D."/>
            <person name="Bevan M.W."/>
        </authorList>
    </citation>
    <scope>NUCLEOTIDE SEQUENCE</scope>
    <source>
        <strain evidence="2">Bd21</strain>
    </source>
</reference>
<name>A0A0Q3K836_BRADI</name>
<dbReference type="SUPFAM" id="SSF49599">
    <property type="entry name" value="TRAF domain-like"/>
    <property type="match status" value="1"/>
</dbReference>
<dbReference type="FunCoup" id="A0A0Q3K836">
    <property type="interactions" value="73"/>
</dbReference>
<evidence type="ECO:0000313" key="3">
    <source>
        <dbReference type="EnsemblPlants" id="KQK07017"/>
    </source>
</evidence>